<dbReference type="Proteomes" id="UP000063781">
    <property type="component" value="Chromosome"/>
</dbReference>
<dbReference type="InterPro" id="IPR026866">
    <property type="entry name" value="CR006_AAA"/>
</dbReference>
<reference evidence="5 6" key="1">
    <citation type="submission" date="2015-10" db="EMBL/GenBank/DDBJ databases">
        <title>Erysipelothrix larvae sp. LV19 isolated from the larval gut of the rhinoceros beetle, Trypoxylus dichotomus.</title>
        <authorList>
            <person name="Lim S."/>
            <person name="Kim B.-C."/>
        </authorList>
    </citation>
    <scope>NUCLEOTIDE SEQUENCE [LARGE SCALE GENOMIC DNA]</scope>
    <source>
        <strain evidence="5 6">LV19</strain>
    </source>
</reference>
<evidence type="ECO:0000313" key="6">
    <source>
        <dbReference type="Proteomes" id="UP000063781"/>
    </source>
</evidence>
<dbReference type="EMBL" id="CP013213">
    <property type="protein sequence ID" value="AMC94001.1"/>
    <property type="molecule type" value="Genomic_DNA"/>
</dbReference>
<evidence type="ECO:0000256" key="2">
    <source>
        <dbReference type="ARBA" id="ARBA00011322"/>
    </source>
</evidence>
<protein>
    <recommendedName>
        <fullName evidence="3">Nuclease SbcCD subunit C</fullName>
    </recommendedName>
</protein>
<organism evidence="5 6">
    <name type="scientific">Erysipelothrix larvae</name>
    <dbReference type="NCBI Taxonomy" id="1514105"/>
    <lineage>
        <taxon>Bacteria</taxon>
        <taxon>Bacillati</taxon>
        <taxon>Bacillota</taxon>
        <taxon>Erysipelotrichia</taxon>
        <taxon>Erysipelotrichales</taxon>
        <taxon>Erysipelotrichaceae</taxon>
        <taxon>Erysipelothrix</taxon>
    </lineage>
</organism>
<dbReference type="KEGG" id="erl:AOC36_08375"/>
<proteinExistence type="inferred from homology"/>
<sequence>MTTQIDLKLVNIGPHKTIDFSKTLNNMRISIYARNGAGKTFISRCFNVFAMKLEDRNEYSKILLRYGQQSGNFSFNIGSNSASFRLSNNGIDNCQNLLDRKFHVFNNDYIIENFSEKEFIPNSNIEGIVLGKGNIDLSSEKRMLNSLLDEGNSLRSKIEENIVEAKSNLKKYKISNSLTKCKDINYTNIIEYKPTDVDYSVEVGKYSELSSLPDDIRDFRLDDRISDIGIEISDLKNLLKTKYTLNKFEADFREYVKTNLKFIELGLKLHEGNNCPFCKQNLSDNAFQLINQYVQFVNDEETKVNKMLIAYFDKFEEIRRHIDEYYRYLGEFEERIRYYNQFFGPFDLTSIVSLKTHIDEWKDLATMILERVKSKKQNITLDFDSTDITNEIIDKLANNIKQINMSLSEFNIKKNNIAKLKTEYRRSICEGLFNKLHSENRKLIDRIVVLRKNTFDLRSLILEKENTNQSNKKDLVANDLEKYLFQFFRDKYVLNKDDFTLTLKEYNINTSSNKALSEGEKSILAFCYFLASIHEVVSDTEEYNKIILVIDDPVSSMDIQYTYQLVALLKNYQKDIEGFQLKFIMLTHNLEFFNILSRNNLSKHKLILEDGLDEYKNEILMPYDYHLYDVWSVAKGKKLPSHTTPNSIRHIIETIAQFCGYGDKSSSLYNMICEKEQLNQNLEIYTFMQDLSHGNFRLDTAYTSDVLKEGAVAVINYVTKEFPKQLIQFSNESNQS</sequence>
<dbReference type="SUPFAM" id="SSF52540">
    <property type="entry name" value="P-loop containing nucleoside triphosphate hydrolases"/>
    <property type="match status" value="1"/>
</dbReference>
<dbReference type="Gene3D" id="3.40.50.300">
    <property type="entry name" value="P-loop containing nucleotide triphosphate hydrolases"/>
    <property type="match status" value="1"/>
</dbReference>
<dbReference type="InterPro" id="IPR027417">
    <property type="entry name" value="P-loop_NTPase"/>
</dbReference>
<gene>
    <name evidence="5" type="ORF">AOC36_08375</name>
</gene>
<dbReference type="AlphaFoldDB" id="A0A0X8H0V0"/>
<evidence type="ECO:0000256" key="3">
    <source>
        <dbReference type="ARBA" id="ARBA00013368"/>
    </source>
</evidence>
<name>A0A0X8H0V0_9FIRM</name>
<evidence type="ECO:0000256" key="1">
    <source>
        <dbReference type="ARBA" id="ARBA00006930"/>
    </source>
</evidence>
<dbReference type="OrthoDB" id="9795565at2"/>
<dbReference type="RefSeq" id="WP_067633305.1">
    <property type="nucleotide sequence ID" value="NZ_CP013213.1"/>
</dbReference>
<dbReference type="PANTHER" id="PTHR32114">
    <property type="entry name" value="ABC TRANSPORTER ABCH.3"/>
    <property type="match status" value="1"/>
</dbReference>
<feature type="domain" description="Protein CR006 P-loop" evidence="4">
    <location>
        <begin position="259"/>
        <end position="703"/>
    </location>
</feature>
<comment type="similarity">
    <text evidence="1">Belongs to the SMC family. SbcC subfamily.</text>
</comment>
<keyword evidence="6" id="KW-1185">Reference proteome</keyword>
<evidence type="ECO:0000313" key="5">
    <source>
        <dbReference type="EMBL" id="AMC94001.1"/>
    </source>
</evidence>
<evidence type="ECO:0000259" key="4">
    <source>
        <dbReference type="Pfam" id="PF13166"/>
    </source>
</evidence>
<accession>A0A0X8H0V0</accession>
<comment type="subunit">
    <text evidence="2">Heterodimer of SbcC and SbcD.</text>
</comment>
<dbReference type="PANTHER" id="PTHR32114:SF2">
    <property type="entry name" value="ABC TRANSPORTER ABCH.3"/>
    <property type="match status" value="1"/>
</dbReference>
<dbReference type="Pfam" id="PF13166">
    <property type="entry name" value="AAA_13"/>
    <property type="match status" value="1"/>
</dbReference>